<evidence type="ECO:0000313" key="1">
    <source>
        <dbReference type="EMBL" id="KOC63913.1"/>
    </source>
</evidence>
<dbReference type="EMBL" id="KQ414682">
    <property type="protein sequence ID" value="KOC63913.1"/>
    <property type="molecule type" value="Genomic_DNA"/>
</dbReference>
<name>A0A0L7QZ90_9HYME</name>
<evidence type="ECO:0000313" key="2">
    <source>
        <dbReference type="Proteomes" id="UP000053825"/>
    </source>
</evidence>
<protein>
    <submittedName>
        <fullName evidence="1">Uncharacterized protein</fullName>
    </submittedName>
</protein>
<reference evidence="1 2" key="1">
    <citation type="submission" date="2015-07" db="EMBL/GenBank/DDBJ databases">
        <title>The genome of Habropoda laboriosa.</title>
        <authorList>
            <person name="Pan H."/>
            <person name="Kapheim K."/>
        </authorList>
    </citation>
    <scope>NUCLEOTIDE SEQUENCE [LARGE SCALE GENOMIC DNA]</scope>
    <source>
        <strain evidence="1">0110345459</strain>
    </source>
</reference>
<organism evidence="1 2">
    <name type="scientific">Habropoda laboriosa</name>
    <dbReference type="NCBI Taxonomy" id="597456"/>
    <lineage>
        <taxon>Eukaryota</taxon>
        <taxon>Metazoa</taxon>
        <taxon>Ecdysozoa</taxon>
        <taxon>Arthropoda</taxon>
        <taxon>Hexapoda</taxon>
        <taxon>Insecta</taxon>
        <taxon>Pterygota</taxon>
        <taxon>Neoptera</taxon>
        <taxon>Endopterygota</taxon>
        <taxon>Hymenoptera</taxon>
        <taxon>Apocrita</taxon>
        <taxon>Aculeata</taxon>
        <taxon>Apoidea</taxon>
        <taxon>Anthophila</taxon>
        <taxon>Apidae</taxon>
        <taxon>Habropoda</taxon>
    </lineage>
</organism>
<keyword evidence="2" id="KW-1185">Reference proteome</keyword>
<accession>A0A0L7QZ90</accession>
<dbReference type="Proteomes" id="UP000053825">
    <property type="component" value="Unassembled WGS sequence"/>
</dbReference>
<sequence>MNGPEWYANVVKRNVEVNSVNDGPMNENVETMSEEIKKKVLNKASGLLNLRVSALRKTRNVGIAIETVSERERSMIRECGKFKEMEFKVRCGETGHEMNVCRAQEECINCKEKKRVWNHSVVSKECPEYMSMLERARMCVCDECLKFLQLNCQRASAVMNDLGVMLCEKGISVVFLQEPYVAHGDIKGLSIHIRVWLKRVL</sequence>
<proteinExistence type="predicted"/>
<dbReference type="AlphaFoldDB" id="A0A0L7QZ90"/>
<gene>
    <name evidence="1" type="ORF">WH47_02409</name>
</gene>
<dbReference type="Gene3D" id="3.60.10.10">
    <property type="entry name" value="Endonuclease/exonuclease/phosphatase"/>
    <property type="match status" value="1"/>
</dbReference>
<dbReference type="InterPro" id="IPR036691">
    <property type="entry name" value="Endo/exonu/phosph_ase_sf"/>
</dbReference>